<evidence type="ECO:0000313" key="7">
    <source>
        <dbReference type="EMBL" id="ROR90101.1"/>
    </source>
</evidence>
<keyword evidence="3 6" id="KW-0812">Transmembrane</keyword>
<evidence type="ECO:0000313" key="8">
    <source>
        <dbReference type="Proteomes" id="UP000281738"/>
    </source>
</evidence>
<dbReference type="PRINTS" id="PR01988">
    <property type="entry name" value="EXPORTERBACE"/>
</dbReference>
<evidence type="ECO:0000256" key="6">
    <source>
        <dbReference type="SAM" id="Phobius"/>
    </source>
</evidence>
<evidence type="ECO:0000256" key="3">
    <source>
        <dbReference type="ARBA" id="ARBA00022692"/>
    </source>
</evidence>
<reference evidence="7 8" key="1">
    <citation type="submission" date="2018-11" db="EMBL/GenBank/DDBJ databases">
        <title>Sequencing the genomes of 1000 actinobacteria strains.</title>
        <authorList>
            <person name="Klenk H.-P."/>
        </authorList>
    </citation>
    <scope>NUCLEOTIDE SEQUENCE [LARGE SCALE GENOMIC DNA]</scope>
    <source>
        <strain evidence="7 8">DSM 12652</strain>
    </source>
</reference>
<evidence type="ECO:0000256" key="5">
    <source>
        <dbReference type="ARBA" id="ARBA00023136"/>
    </source>
</evidence>
<feature type="transmembrane region" description="Helical" evidence="6">
    <location>
        <begin position="389"/>
        <end position="409"/>
    </location>
</feature>
<comment type="caution">
    <text evidence="7">The sequence shown here is derived from an EMBL/GenBank/DDBJ whole genome shotgun (WGS) entry which is preliminary data.</text>
</comment>
<dbReference type="Pfam" id="PF07690">
    <property type="entry name" value="MFS_1"/>
    <property type="match status" value="1"/>
</dbReference>
<evidence type="ECO:0000256" key="2">
    <source>
        <dbReference type="ARBA" id="ARBA00022475"/>
    </source>
</evidence>
<sequence length="424" mass="44906">MTGAAAPARRRRLLRQHDFRQLFGADVAAQLGTQLSTLAIPVTAVELLGARELEMGLLGTAENLAFLLIALPAGVWVDRWRKQRVLVTADLVRAVALLTIPLAWWLDVLSFAQLLVVTTVIGTATVFFDVAYQSYLPEIVEPDEIGEGNAQLQAVQSVAMIGGPALGGGLVRLVGAPLTSLLNAVGFLGSAFFVRRIRHVSTPPPREDRRPLRVEVREGLAFVLGHPLLWRITACTAISNLFSAATGALLVLFALRELGLSEAQLGLAMGLGAGGGLLGALATPAVTRWVGEGRIIPLSALVMVPAGLPMPLAGTVLDPFVAVVVSSLLLTFSVVVYNVAQVSFRQRLCPRPLLGRMNASIRFVVWGVMPIGAFAGGLLGEGIGARGVFWIALAGQVVAAAPTVLSPLVRMRELPRELDRLSAG</sequence>
<dbReference type="InterPro" id="IPR011701">
    <property type="entry name" value="MFS"/>
</dbReference>
<keyword evidence="4 6" id="KW-1133">Transmembrane helix</keyword>
<dbReference type="InterPro" id="IPR036259">
    <property type="entry name" value="MFS_trans_sf"/>
</dbReference>
<gene>
    <name evidence="7" type="ORF">EDD33_0936</name>
</gene>
<dbReference type="RefSeq" id="WP_211332413.1">
    <property type="nucleotide sequence ID" value="NZ_RKHO01000001.1"/>
</dbReference>
<keyword evidence="8" id="KW-1185">Reference proteome</keyword>
<proteinExistence type="predicted"/>
<accession>A0A3N2CRF3</accession>
<dbReference type="SUPFAM" id="SSF103473">
    <property type="entry name" value="MFS general substrate transporter"/>
    <property type="match status" value="1"/>
</dbReference>
<keyword evidence="5 6" id="KW-0472">Membrane</keyword>
<feature type="transmembrane region" description="Helical" evidence="6">
    <location>
        <begin position="361"/>
        <end position="383"/>
    </location>
</feature>
<feature type="transmembrane region" description="Helical" evidence="6">
    <location>
        <begin position="228"/>
        <end position="253"/>
    </location>
</feature>
<feature type="transmembrane region" description="Helical" evidence="6">
    <location>
        <begin position="295"/>
        <end position="314"/>
    </location>
</feature>
<feature type="transmembrane region" description="Helical" evidence="6">
    <location>
        <begin position="111"/>
        <end position="132"/>
    </location>
</feature>
<evidence type="ECO:0000256" key="4">
    <source>
        <dbReference type="ARBA" id="ARBA00022989"/>
    </source>
</evidence>
<dbReference type="Gene3D" id="1.20.1250.20">
    <property type="entry name" value="MFS general substrate transporter like domains"/>
    <property type="match status" value="1"/>
</dbReference>
<dbReference type="InterPro" id="IPR022324">
    <property type="entry name" value="Bacilysin_exporter_BacE_put"/>
</dbReference>
<protein>
    <submittedName>
        <fullName evidence="7">Putative MFS family arabinose efflux permease</fullName>
    </submittedName>
</protein>
<name>A0A3N2CRF3_9ACTN</name>
<dbReference type="CDD" id="cd06173">
    <property type="entry name" value="MFS_MefA_like"/>
    <property type="match status" value="1"/>
</dbReference>
<dbReference type="PANTHER" id="PTHR23513:SF6">
    <property type="entry name" value="MAJOR FACILITATOR SUPERFAMILY ASSOCIATED DOMAIN-CONTAINING PROTEIN"/>
    <property type="match status" value="1"/>
</dbReference>
<dbReference type="PANTHER" id="PTHR23513">
    <property type="entry name" value="INTEGRAL MEMBRANE EFFLUX PROTEIN-RELATED"/>
    <property type="match status" value="1"/>
</dbReference>
<dbReference type="GO" id="GO:0005886">
    <property type="term" value="C:plasma membrane"/>
    <property type="evidence" value="ECO:0007669"/>
    <property type="project" value="UniProtKB-SubCell"/>
</dbReference>
<dbReference type="Proteomes" id="UP000281738">
    <property type="component" value="Unassembled WGS sequence"/>
</dbReference>
<dbReference type="EMBL" id="RKHO01000001">
    <property type="protein sequence ID" value="ROR90101.1"/>
    <property type="molecule type" value="Genomic_DNA"/>
</dbReference>
<feature type="transmembrane region" description="Helical" evidence="6">
    <location>
        <begin position="320"/>
        <end position="340"/>
    </location>
</feature>
<organism evidence="7 8">
    <name type="scientific">Nocardioides aurantiacus</name>
    <dbReference type="NCBI Taxonomy" id="86796"/>
    <lineage>
        <taxon>Bacteria</taxon>
        <taxon>Bacillati</taxon>
        <taxon>Actinomycetota</taxon>
        <taxon>Actinomycetes</taxon>
        <taxon>Propionibacteriales</taxon>
        <taxon>Nocardioidaceae</taxon>
        <taxon>Nocardioides</taxon>
    </lineage>
</organism>
<evidence type="ECO:0000256" key="1">
    <source>
        <dbReference type="ARBA" id="ARBA00004651"/>
    </source>
</evidence>
<dbReference type="AlphaFoldDB" id="A0A3N2CRF3"/>
<keyword evidence="2" id="KW-1003">Cell membrane</keyword>
<feature type="transmembrane region" description="Helical" evidence="6">
    <location>
        <begin position="21"/>
        <end position="44"/>
    </location>
</feature>
<feature type="transmembrane region" description="Helical" evidence="6">
    <location>
        <begin position="56"/>
        <end position="77"/>
    </location>
</feature>
<comment type="subcellular location">
    <subcellularLocation>
        <location evidence="1">Cell membrane</location>
        <topology evidence="1">Multi-pass membrane protein</topology>
    </subcellularLocation>
</comment>
<dbReference type="GO" id="GO:0022857">
    <property type="term" value="F:transmembrane transporter activity"/>
    <property type="evidence" value="ECO:0007669"/>
    <property type="project" value="InterPro"/>
</dbReference>
<feature type="transmembrane region" description="Helical" evidence="6">
    <location>
        <begin position="265"/>
        <end position="283"/>
    </location>
</feature>